<dbReference type="InterPro" id="IPR036365">
    <property type="entry name" value="PGBD-like_sf"/>
</dbReference>
<keyword evidence="4" id="KW-0378">Hydrolase</keyword>
<gene>
    <name evidence="4" type="ORF">OE747_02025</name>
</gene>
<evidence type="ECO:0000313" key="5">
    <source>
        <dbReference type="Proteomes" id="UP001320899"/>
    </source>
</evidence>
<evidence type="ECO:0000256" key="1">
    <source>
        <dbReference type="SAM" id="MobiDB-lite"/>
    </source>
</evidence>
<keyword evidence="5" id="KW-1185">Reference proteome</keyword>
<dbReference type="SUPFAM" id="SSF50494">
    <property type="entry name" value="Trypsin-like serine proteases"/>
    <property type="match status" value="1"/>
</dbReference>
<evidence type="ECO:0000313" key="4">
    <source>
        <dbReference type="EMBL" id="MCV2887096.1"/>
    </source>
</evidence>
<dbReference type="Gene3D" id="2.40.10.120">
    <property type="match status" value="1"/>
</dbReference>
<evidence type="ECO:0000256" key="2">
    <source>
        <dbReference type="SAM" id="SignalP"/>
    </source>
</evidence>
<name>A0ABT3AEJ8_9RHOB</name>
<feature type="compositionally biased region" description="Low complexity" evidence="1">
    <location>
        <begin position="127"/>
        <end position="140"/>
    </location>
</feature>
<feature type="chain" id="PRO_5046546996" evidence="2">
    <location>
        <begin position="22"/>
        <end position="581"/>
    </location>
</feature>
<keyword evidence="4" id="KW-0645">Protease</keyword>
<comment type="caution">
    <text evidence="4">The sequence shown here is derived from an EMBL/GenBank/DDBJ whole genome shotgun (WGS) entry which is preliminary data.</text>
</comment>
<feature type="domain" description="Peptidoglycan binding-like" evidence="3">
    <location>
        <begin position="158"/>
        <end position="213"/>
    </location>
</feature>
<organism evidence="4 5">
    <name type="scientific">Ruegeria aquimaris</name>
    <dbReference type="NCBI Taxonomy" id="2984333"/>
    <lineage>
        <taxon>Bacteria</taxon>
        <taxon>Pseudomonadati</taxon>
        <taxon>Pseudomonadota</taxon>
        <taxon>Alphaproteobacteria</taxon>
        <taxon>Rhodobacterales</taxon>
        <taxon>Roseobacteraceae</taxon>
        <taxon>Ruegeria</taxon>
    </lineage>
</organism>
<dbReference type="Pfam" id="PF01471">
    <property type="entry name" value="PG_binding_1"/>
    <property type="match status" value="1"/>
</dbReference>
<dbReference type="InterPro" id="IPR009003">
    <property type="entry name" value="Peptidase_S1_PA"/>
</dbReference>
<keyword evidence="2" id="KW-0732">Signal</keyword>
<dbReference type="Gene3D" id="1.10.101.10">
    <property type="entry name" value="PGBD-like superfamily/PGBD"/>
    <property type="match status" value="1"/>
</dbReference>
<dbReference type="SUPFAM" id="SSF47090">
    <property type="entry name" value="PGBD-like"/>
    <property type="match status" value="1"/>
</dbReference>
<proteinExistence type="predicted"/>
<dbReference type="EMBL" id="JAOWLB010000001">
    <property type="protein sequence ID" value="MCV2887096.1"/>
    <property type="molecule type" value="Genomic_DNA"/>
</dbReference>
<dbReference type="InterPro" id="IPR002477">
    <property type="entry name" value="Peptidoglycan-bd-like"/>
</dbReference>
<reference evidence="4 5" key="1">
    <citation type="submission" date="2022-10" db="EMBL/GenBank/DDBJ databases">
        <title>Ruegeria sp. nov., isolated from ocean surface sediments.</title>
        <authorList>
            <person name="He W."/>
            <person name="Xue H.-P."/>
            <person name="Zhang D.-F."/>
        </authorList>
    </citation>
    <scope>NUCLEOTIDE SEQUENCE [LARGE SCALE GENOMIC DNA]</scope>
    <source>
        <strain evidence="4 5">XHP0148</strain>
    </source>
</reference>
<dbReference type="GO" id="GO:0006508">
    <property type="term" value="P:proteolysis"/>
    <property type="evidence" value="ECO:0007669"/>
    <property type="project" value="UniProtKB-KW"/>
</dbReference>
<evidence type="ECO:0000259" key="3">
    <source>
        <dbReference type="Pfam" id="PF01471"/>
    </source>
</evidence>
<dbReference type="RefSeq" id="WP_263826935.1">
    <property type="nucleotide sequence ID" value="NZ_JAOWLB010000001.1"/>
</dbReference>
<feature type="compositionally biased region" description="Basic and acidic residues" evidence="1">
    <location>
        <begin position="147"/>
        <end position="158"/>
    </location>
</feature>
<dbReference type="InterPro" id="IPR036366">
    <property type="entry name" value="PGBDSf"/>
</dbReference>
<dbReference type="Pfam" id="PF13365">
    <property type="entry name" value="Trypsin_2"/>
    <property type="match status" value="1"/>
</dbReference>
<sequence length="581" mass="61326">MTRLFAALLSLVALFSTPVFAQSDTDIVWVQIEAQPNLSTAQARAQDYAGSLGDVAGFSLGGGWYGIVLGPYLRPDAEEVLRVYRAEGRIPSDSFIALSAGLGQQFWPVGTNVLGQGAVTAPVEQTAEPAAPAAPIAQPEPADETPAEARRSEQALSREERQGLQIALQAAGFYNAAIDGAFGAGTRRSMADWQSFNGYEATGVLTTLQRKALMDQYNAPLISVGMARRYDSQAGIEMDMPLGAVRFSRYEPPFAHYEASGDDGIRVLLISQPGDKATLFGLYDIMQTLEIVPLDGPRERGSDSFTLEGRGNGIVSYTEAALANGEIKGFTLIWPQGDEDRRARVLAAMKESFTRTEGVLDAGAGGDAEQRVDLVSGLQIRKPRLSRSGFYVDGKGTVMTVAEAVTGCTRVTLDHDYEAQVIDTDAGLGVAVLRPVQPLAPMQVADLATDAPRINAEVVLSGFSYEGVLGAPTLSFGTVADVSGLRGETELARLSLKAQTGDAGGPVLDSSGAVIGMLLAEPAGDQQLPRDVSFAAKAQALRDVLSVSGIGARDAAGAGTVTPDEMSRRADAMTVLVSCWN</sequence>
<dbReference type="Proteomes" id="UP001320899">
    <property type="component" value="Unassembled WGS sequence"/>
</dbReference>
<feature type="region of interest" description="Disordered" evidence="1">
    <location>
        <begin position="127"/>
        <end position="158"/>
    </location>
</feature>
<accession>A0ABT3AEJ8</accession>
<dbReference type="GO" id="GO:0008233">
    <property type="term" value="F:peptidase activity"/>
    <property type="evidence" value="ECO:0007669"/>
    <property type="project" value="UniProtKB-KW"/>
</dbReference>
<protein>
    <submittedName>
        <fullName evidence="4">Serine protease</fullName>
    </submittedName>
</protein>
<feature type="signal peptide" evidence="2">
    <location>
        <begin position="1"/>
        <end position="21"/>
    </location>
</feature>